<reference evidence="1 2" key="1">
    <citation type="journal article" date="2014" name="BMC Genomics">
        <title>Genome sequencing of four Aureobasidium pullulans varieties: biotechnological potential, stress tolerance, and description of new species.</title>
        <authorList>
            <person name="Gostin Ar C."/>
            <person name="Ohm R.A."/>
            <person name="Kogej T."/>
            <person name="Sonjak S."/>
            <person name="Turk M."/>
            <person name="Zajc J."/>
            <person name="Zalar P."/>
            <person name="Grube M."/>
            <person name="Sun H."/>
            <person name="Han J."/>
            <person name="Sharma A."/>
            <person name="Chiniquy J."/>
            <person name="Ngan C.Y."/>
            <person name="Lipzen A."/>
            <person name="Barry K."/>
            <person name="Grigoriev I.V."/>
            <person name="Gunde-Cimerman N."/>
        </authorList>
    </citation>
    <scope>NUCLEOTIDE SEQUENCE [LARGE SCALE GENOMIC DNA]</scope>
    <source>
        <strain evidence="1 2">EXF-150</strain>
    </source>
</reference>
<evidence type="ECO:0000313" key="1">
    <source>
        <dbReference type="EMBL" id="KEQ80589.1"/>
    </source>
</evidence>
<evidence type="ECO:0008006" key="3">
    <source>
        <dbReference type="Google" id="ProtNLM"/>
    </source>
</evidence>
<gene>
    <name evidence="1" type="ORF">M438DRAFT_110024</name>
</gene>
<dbReference type="GeneID" id="40740993"/>
<accession>A0A074XA36</accession>
<dbReference type="AlphaFoldDB" id="A0A074XA36"/>
<dbReference type="Proteomes" id="UP000030706">
    <property type="component" value="Unassembled WGS sequence"/>
</dbReference>
<name>A0A074XA36_AURPU</name>
<dbReference type="EMBL" id="KL584997">
    <property type="protein sequence ID" value="KEQ80589.1"/>
    <property type="molecule type" value="Genomic_DNA"/>
</dbReference>
<proteinExistence type="predicted"/>
<sequence length="309" mass="35016">MRYRKHCVAFLFGARLISDQLLYDILQSFTTKHVLTFAPVSRRFHAISVRILQNRLTAAATLLDHVLMLELYPPSARLTAGKLFCTSLGTSGLDDKSIERLSDSEKIGHLVKAVYSRFRPQHQEILRRPSLKHPCGDVPGSRTHPSSADPMIHKYNAESNLVSQEVSLDAGELFTQLIATLMLVKPGPRPDTILTAVEVCEGTIRVWRDWLAKQAKTETTASFGAQADDSTVLWVNTADHAVGVKFRVKERKWKRDNPVLFYSEEEVAVSYTVDLEEVVVRTSHLLFMVEESLREQYDPLSRQLFLRPV</sequence>
<dbReference type="RefSeq" id="XP_029756776.1">
    <property type="nucleotide sequence ID" value="XM_029898687.1"/>
</dbReference>
<dbReference type="HOGENOM" id="CLU_044875_0_0_1"/>
<dbReference type="OrthoDB" id="9981546at2759"/>
<organism evidence="1 2">
    <name type="scientific">Aureobasidium pullulans EXF-150</name>
    <dbReference type="NCBI Taxonomy" id="1043002"/>
    <lineage>
        <taxon>Eukaryota</taxon>
        <taxon>Fungi</taxon>
        <taxon>Dikarya</taxon>
        <taxon>Ascomycota</taxon>
        <taxon>Pezizomycotina</taxon>
        <taxon>Dothideomycetes</taxon>
        <taxon>Dothideomycetidae</taxon>
        <taxon>Dothideales</taxon>
        <taxon>Saccotheciaceae</taxon>
        <taxon>Aureobasidium</taxon>
    </lineage>
</organism>
<keyword evidence="2" id="KW-1185">Reference proteome</keyword>
<protein>
    <recommendedName>
        <fullName evidence="3">F-box domain-containing protein</fullName>
    </recommendedName>
</protein>
<evidence type="ECO:0000313" key="2">
    <source>
        <dbReference type="Proteomes" id="UP000030706"/>
    </source>
</evidence>